<reference evidence="1 2" key="1">
    <citation type="journal article" date="2022" name="New Phytol.">
        <title>Ecological generalism drives hyperdiversity of secondary metabolite gene clusters in xylarialean endophytes.</title>
        <authorList>
            <person name="Franco M.E.E."/>
            <person name="Wisecaver J.H."/>
            <person name="Arnold A.E."/>
            <person name="Ju Y.M."/>
            <person name="Slot J.C."/>
            <person name="Ahrendt S."/>
            <person name="Moore L.P."/>
            <person name="Eastman K.E."/>
            <person name="Scott K."/>
            <person name="Konkel Z."/>
            <person name="Mondo S.J."/>
            <person name="Kuo A."/>
            <person name="Hayes R.D."/>
            <person name="Haridas S."/>
            <person name="Andreopoulos B."/>
            <person name="Riley R."/>
            <person name="LaButti K."/>
            <person name="Pangilinan J."/>
            <person name="Lipzen A."/>
            <person name="Amirebrahimi M."/>
            <person name="Yan J."/>
            <person name="Adam C."/>
            <person name="Keymanesh K."/>
            <person name="Ng V."/>
            <person name="Louie K."/>
            <person name="Northen T."/>
            <person name="Drula E."/>
            <person name="Henrissat B."/>
            <person name="Hsieh H.M."/>
            <person name="Youens-Clark K."/>
            <person name="Lutzoni F."/>
            <person name="Miadlikowska J."/>
            <person name="Eastwood D.C."/>
            <person name="Hamelin R.C."/>
            <person name="Grigoriev I.V."/>
            <person name="U'Ren J.M."/>
        </authorList>
    </citation>
    <scope>NUCLEOTIDE SEQUENCE [LARGE SCALE GENOMIC DNA]</scope>
    <source>
        <strain evidence="1 2">CBS 119005</strain>
    </source>
</reference>
<evidence type="ECO:0000313" key="2">
    <source>
        <dbReference type="Proteomes" id="UP001497700"/>
    </source>
</evidence>
<sequence>MATNKLQLVFGGAMISTHNGFDTTEKVQSFLDIIAELGITTIDTAFIYGDSEELLGKANASSRFTIDTKYPGGFLADWSTKDKVIEAGQLSLKRLNTDSVNIYYQHAPEPAVPLEDTLAGVNELYKSGAFKRFGVSNFSAAELEEAIRICEARGYVLPTAYQGNYSAFARRGESDVFPLLRKHGIAFYAYSPSAGGFLGKKAATLRSGEGAGRWHPENMYGKLYNQLYSKEVLLAGLDDWNAVADAQGVTGIEMAYRWITYHSKLDPELGDGVILGARNEDQLREAVAWIKKGPLAEEAAKKIDAIWEKIAAEAPLDNYHSYFALQPKA</sequence>
<dbReference type="EMBL" id="MU393500">
    <property type="protein sequence ID" value="KAI4863630.1"/>
    <property type="molecule type" value="Genomic_DNA"/>
</dbReference>
<dbReference type="Proteomes" id="UP001497700">
    <property type="component" value="Unassembled WGS sequence"/>
</dbReference>
<keyword evidence="2" id="KW-1185">Reference proteome</keyword>
<comment type="caution">
    <text evidence="1">The sequence shown here is derived from an EMBL/GenBank/DDBJ whole genome shotgun (WGS) entry which is preliminary data.</text>
</comment>
<accession>A0ACB9YY47</accession>
<organism evidence="1 2">
    <name type="scientific">Hypoxylon rubiginosum</name>
    <dbReference type="NCBI Taxonomy" id="110542"/>
    <lineage>
        <taxon>Eukaryota</taxon>
        <taxon>Fungi</taxon>
        <taxon>Dikarya</taxon>
        <taxon>Ascomycota</taxon>
        <taxon>Pezizomycotina</taxon>
        <taxon>Sordariomycetes</taxon>
        <taxon>Xylariomycetidae</taxon>
        <taxon>Xylariales</taxon>
        <taxon>Hypoxylaceae</taxon>
        <taxon>Hypoxylon</taxon>
    </lineage>
</organism>
<evidence type="ECO:0000313" key="1">
    <source>
        <dbReference type="EMBL" id="KAI4863630.1"/>
    </source>
</evidence>
<protein>
    <submittedName>
        <fullName evidence="1">Aldehyde reductase</fullName>
    </submittedName>
</protein>
<gene>
    <name evidence="1" type="ORF">F4820DRAFT_426313</name>
</gene>
<name>A0ACB9YY47_9PEZI</name>
<proteinExistence type="predicted"/>